<evidence type="ECO:0000313" key="2">
    <source>
        <dbReference type="Proteomes" id="UP000502196"/>
    </source>
</evidence>
<dbReference type="EMBL" id="LR792683">
    <property type="protein sequence ID" value="CAB3393866.1"/>
    <property type="molecule type" value="Genomic_DNA"/>
</dbReference>
<dbReference type="AlphaFoldDB" id="A0A6F9EBL0"/>
<evidence type="ECO:0000313" key="1">
    <source>
        <dbReference type="EMBL" id="CAB3393866.1"/>
    </source>
</evidence>
<gene>
    <name evidence="1" type="ORF">COOX1_2128</name>
</gene>
<reference evidence="1 2" key="1">
    <citation type="submission" date="2020-04" db="EMBL/GenBank/DDBJ databases">
        <authorList>
            <person name="Hogendoorn C."/>
        </authorList>
    </citation>
    <scope>NUCLEOTIDE SEQUENCE [LARGE SCALE GENOMIC DNA]</scope>
    <source>
        <strain evidence="1">COOX1</strain>
    </source>
</reference>
<sequence length="95" mass="9942">MVGETALSLLRGSGNGSGKLVWTHGLPGDLLLYPVSAAFRGVQTCMKAAIHGPGPGQGPFLLGEDGRLSLNPAGRLTPRIALYYHKNKQAIVNCS</sequence>
<name>A0A6F9EBL0_9BACL</name>
<protein>
    <submittedName>
        <fullName evidence="1">Uncharacterized protein</fullName>
    </submittedName>
</protein>
<accession>A0A6F9EBL0</accession>
<proteinExistence type="predicted"/>
<dbReference type="Proteomes" id="UP000502196">
    <property type="component" value="Chromosome"/>
</dbReference>
<organism evidence="1 2">
    <name type="scientific">Kyrpidia spormannii</name>
    <dbReference type="NCBI Taxonomy" id="2055160"/>
    <lineage>
        <taxon>Bacteria</taxon>
        <taxon>Bacillati</taxon>
        <taxon>Bacillota</taxon>
        <taxon>Bacilli</taxon>
        <taxon>Bacillales</taxon>
        <taxon>Alicyclobacillaceae</taxon>
        <taxon>Kyrpidia</taxon>
    </lineage>
</organism>